<gene>
    <name evidence="2" type="primary">Necator_chrII.g7938</name>
    <name evidence="2" type="ORF">RB195_020144</name>
</gene>
<protein>
    <submittedName>
        <fullName evidence="2">Uncharacterized protein</fullName>
    </submittedName>
</protein>
<sequence length="273" mass="30465">MRGDVNPDLQCDVVQKQIRDIMKWEKKIRRVNLVSQWDYRLDVVGRFEPTACVHHIVRFTMLSYYTLHRTASREAGDSITTSVALYSMRFAGTVVQLLAEVSYICAINCFYYGRNELKLSETFDYGLVNCPAGTKGCFFYQHRQCIGTRFGVVYSITGCLGNPDLCDSSVFSTRKLNGTGRCCYHFGCNLAMYNSLLTLPRWRPQHDFSDCDPCEQCGDTKISPSSKTAAPSTGYSTTATEALSATTKTTTTYSTATTTESTTSEGLMHADSL</sequence>
<reference evidence="2 3" key="1">
    <citation type="submission" date="2023-08" db="EMBL/GenBank/DDBJ databases">
        <title>A Necator americanus chromosomal reference genome.</title>
        <authorList>
            <person name="Ilik V."/>
            <person name="Petrzelkova K.J."/>
            <person name="Pardy F."/>
            <person name="Fuh T."/>
            <person name="Niatou-Singa F.S."/>
            <person name="Gouil Q."/>
            <person name="Baker L."/>
            <person name="Ritchie M.E."/>
            <person name="Jex A.R."/>
            <person name="Gazzola D."/>
            <person name="Li H."/>
            <person name="Toshio Fujiwara R."/>
            <person name="Zhan B."/>
            <person name="Aroian R.V."/>
            <person name="Pafco B."/>
            <person name="Schwarz E.M."/>
        </authorList>
    </citation>
    <scope>NUCLEOTIDE SEQUENCE [LARGE SCALE GENOMIC DNA]</scope>
    <source>
        <strain evidence="2 3">Aroian</strain>
        <tissue evidence="2">Whole animal</tissue>
    </source>
</reference>
<feature type="region of interest" description="Disordered" evidence="1">
    <location>
        <begin position="250"/>
        <end position="273"/>
    </location>
</feature>
<comment type="caution">
    <text evidence="2">The sequence shown here is derived from an EMBL/GenBank/DDBJ whole genome shotgun (WGS) entry which is preliminary data.</text>
</comment>
<proteinExistence type="predicted"/>
<accession>A0ABR1CJL0</accession>
<evidence type="ECO:0000313" key="2">
    <source>
        <dbReference type="EMBL" id="KAK6737858.1"/>
    </source>
</evidence>
<evidence type="ECO:0000313" key="3">
    <source>
        <dbReference type="Proteomes" id="UP001303046"/>
    </source>
</evidence>
<evidence type="ECO:0000256" key="1">
    <source>
        <dbReference type="SAM" id="MobiDB-lite"/>
    </source>
</evidence>
<feature type="compositionally biased region" description="Low complexity" evidence="1">
    <location>
        <begin position="250"/>
        <end position="265"/>
    </location>
</feature>
<name>A0ABR1CJL0_NECAM</name>
<dbReference type="EMBL" id="JAVFWL010000002">
    <property type="protein sequence ID" value="KAK6737858.1"/>
    <property type="molecule type" value="Genomic_DNA"/>
</dbReference>
<keyword evidence="3" id="KW-1185">Reference proteome</keyword>
<dbReference type="Proteomes" id="UP001303046">
    <property type="component" value="Unassembled WGS sequence"/>
</dbReference>
<organism evidence="2 3">
    <name type="scientific">Necator americanus</name>
    <name type="common">Human hookworm</name>
    <dbReference type="NCBI Taxonomy" id="51031"/>
    <lineage>
        <taxon>Eukaryota</taxon>
        <taxon>Metazoa</taxon>
        <taxon>Ecdysozoa</taxon>
        <taxon>Nematoda</taxon>
        <taxon>Chromadorea</taxon>
        <taxon>Rhabditida</taxon>
        <taxon>Rhabditina</taxon>
        <taxon>Rhabditomorpha</taxon>
        <taxon>Strongyloidea</taxon>
        <taxon>Ancylostomatidae</taxon>
        <taxon>Bunostominae</taxon>
        <taxon>Necator</taxon>
    </lineage>
</organism>